<gene>
    <name evidence="2" type="ORF">KQI86_06785</name>
</gene>
<name>A0ABS6EH43_9CLOT</name>
<feature type="transmembrane region" description="Helical" evidence="1">
    <location>
        <begin position="7"/>
        <end position="26"/>
    </location>
</feature>
<feature type="transmembrane region" description="Helical" evidence="1">
    <location>
        <begin position="46"/>
        <end position="63"/>
    </location>
</feature>
<organism evidence="2 3">
    <name type="scientific">Clostridium mobile</name>
    <dbReference type="NCBI Taxonomy" id="2841512"/>
    <lineage>
        <taxon>Bacteria</taxon>
        <taxon>Bacillati</taxon>
        <taxon>Bacillota</taxon>
        <taxon>Clostridia</taxon>
        <taxon>Eubacteriales</taxon>
        <taxon>Clostridiaceae</taxon>
        <taxon>Clostridium</taxon>
    </lineage>
</organism>
<proteinExistence type="predicted"/>
<evidence type="ECO:0008006" key="4">
    <source>
        <dbReference type="Google" id="ProtNLM"/>
    </source>
</evidence>
<protein>
    <recommendedName>
        <fullName evidence="4">DUF5673 domain-containing protein</fullName>
    </recommendedName>
</protein>
<dbReference type="Proteomes" id="UP000726170">
    <property type="component" value="Unassembled WGS sequence"/>
</dbReference>
<dbReference type="EMBL" id="JAHLQF010000002">
    <property type="protein sequence ID" value="MBU5484031.1"/>
    <property type="molecule type" value="Genomic_DNA"/>
</dbReference>
<keyword evidence="1" id="KW-1133">Transmembrane helix</keyword>
<evidence type="ECO:0000313" key="2">
    <source>
        <dbReference type="EMBL" id="MBU5484031.1"/>
    </source>
</evidence>
<keyword evidence="1" id="KW-0812">Transmembrane</keyword>
<comment type="caution">
    <text evidence="2">The sequence shown here is derived from an EMBL/GenBank/DDBJ whole genome shotgun (WGS) entry which is preliminary data.</text>
</comment>
<keyword evidence="1" id="KW-0472">Membrane</keyword>
<reference evidence="2 3" key="1">
    <citation type="submission" date="2021-06" db="EMBL/GenBank/DDBJ databases">
        <authorList>
            <person name="Sun Q."/>
            <person name="Li D."/>
        </authorList>
    </citation>
    <scope>NUCLEOTIDE SEQUENCE [LARGE SCALE GENOMIC DNA]</scope>
    <source>
        <strain evidence="2 3">MSJ-11</strain>
    </source>
</reference>
<keyword evidence="3" id="KW-1185">Reference proteome</keyword>
<evidence type="ECO:0000256" key="1">
    <source>
        <dbReference type="SAM" id="Phobius"/>
    </source>
</evidence>
<accession>A0ABS6EH43</accession>
<dbReference type="RefSeq" id="WP_216438527.1">
    <property type="nucleotide sequence ID" value="NZ_JAHLQF010000002.1"/>
</dbReference>
<evidence type="ECO:0000313" key="3">
    <source>
        <dbReference type="Proteomes" id="UP000726170"/>
    </source>
</evidence>
<sequence length="168" mass="19993">MSITKEMQILIFGNILLFFCISTGTYEIITRGKLLLATDRKEHPTIMTGFVILISIVLFRNFIDYLKYKEIYWDELMKFILYLQIGIYNIIIKKHSLGIREGGISIGNDRVSTFYKWNKIKNHQWIDENKIKLKILGFRNSLVDIEFQVEDEQMEEAEELLERYIIKN</sequence>